<comment type="caution">
    <text evidence="1">The sequence shown here is derived from an EMBL/GenBank/DDBJ whole genome shotgun (WGS) entry which is preliminary data.</text>
</comment>
<accession>A0A2H3KTA9</accession>
<proteinExistence type="predicted"/>
<organism evidence="1 2">
    <name type="scientific">Candidatus Chloroploca asiatica</name>
    <dbReference type="NCBI Taxonomy" id="1506545"/>
    <lineage>
        <taxon>Bacteria</taxon>
        <taxon>Bacillati</taxon>
        <taxon>Chloroflexota</taxon>
        <taxon>Chloroflexia</taxon>
        <taxon>Chloroflexales</taxon>
        <taxon>Chloroflexineae</taxon>
        <taxon>Oscillochloridaceae</taxon>
        <taxon>Candidatus Chloroploca</taxon>
    </lineage>
</organism>
<name>A0A2H3KTA9_9CHLR</name>
<dbReference type="InterPro" id="IPR027417">
    <property type="entry name" value="P-loop_NTPase"/>
</dbReference>
<dbReference type="EMBL" id="LYXE01000017">
    <property type="protein sequence ID" value="PDW01017.1"/>
    <property type="molecule type" value="Genomic_DNA"/>
</dbReference>
<keyword evidence="2" id="KW-1185">Reference proteome</keyword>
<gene>
    <name evidence="1" type="ORF">A9Q02_21315</name>
</gene>
<dbReference type="SUPFAM" id="SSF52540">
    <property type="entry name" value="P-loop containing nucleoside triphosphate hydrolases"/>
    <property type="match status" value="1"/>
</dbReference>
<sequence length="74" mass="7945">MTGSRSASPAALDPVNTRLIKDVLRELVAAGRTVIMSTHQPSYRVAQFAVALPTLDNIFVRVAAGEKPTQEVNP</sequence>
<protein>
    <submittedName>
        <fullName evidence="1">Uncharacterized protein</fullName>
    </submittedName>
</protein>
<dbReference type="AlphaFoldDB" id="A0A2H3KTA9"/>
<dbReference type="Gene3D" id="3.40.50.300">
    <property type="entry name" value="P-loop containing nucleotide triphosphate hydrolases"/>
    <property type="match status" value="1"/>
</dbReference>
<dbReference type="Proteomes" id="UP000220922">
    <property type="component" value="Unassembled WGS sequence"/>
</dbReference>
<dbReference type="RefSeq" id="WP_097650624.1">
    <property type="nucleotide sequence ID" value="NZ_LYXE01000017.1"/>
</dbReference>
<evidence type="ECO:0000313" key="1">
    <source>
        <dbReference type="EMBL" id="PDW01017.1"/>
    </source>
</evidence>
<evidence type="ECO:0000313" key="2">
    <source>
        <dbReference type="Proteomes" id="UP000220922"/>
    </source>
</evidence>
<reference evidence="1 2" key="1">
    <citation type="submission" date="2016-05" db="EMBL/GenBank/DDBJ databases">
        <authorList>
            <person name="Lavstsen T."/>
            <person name="Jespersen J.S."/>
        </authorList>
    </citation>
    <scope>NUCLEOTIDE SEQUENCE [LARGE SCALE GENOMIC DNA]</scope>
    <source>
        <strain evidence="1 2">B7-9</strain>
    </source>
</reference>